<dbReference type="EMBL" id="GEDG01035619">
    <property type="protein sequence ID" value="JAP09122.1"/>
    <property type="molecule type" value="Transcribed_RNA"/>
</dbReference>
<feature type="compositionally biased region" description="Basic residues" evidence="1">
    <location>
        <begin position="35"/>
        <end position="47"/>
    </location>
</feature>
<organism evidence="2">
    <name type="scientific">Solanum chacoense</name>
    <name type="common">Chaco potato</name>
    <dbReference type="NCBI Taxonomy" id="4108"/>
    <lineage>
        <taxon>Eukaryota</taxon>
        <taxon>Viridiplantae</taxon>
        <taxon>Streptophyta</taxon>
        <taxon>Embryophyta</taxon>
        <taxon>Tracheophyta</taxon>
        <taxon>Spermatophyta</taxon>
        <taxon>Magnoliopsida</taxon>
        <taxon>eudicotyledons</taxon>
        <taxon>Gunneridae</taxon>
        <taxon>Pentapetalae</taxon>
        <taxon>asterids</taxon>
        <taxon>lamiids</taxon>
        <taxon>Solanales</taxon>
        <taxon>Solanaceae</taxon>
        <taxon>Solanoideae</taxon>
        <taxon>Solaneae</taxon>
        <taxon>Solanum</taxon>
    </lineage>
</organism>
<name>A0A0V0GLG5_SOLCH</name>
<evidence type="ECO:0000313" key="2">
    <source>
        <dbReference type="EMBL" id="JAP09122.1"/>
    </source>
</evidence>
<reference evidence="2" key="1">
    <citation type="submission" date="2015-12" db="EMBL/GenBank/DDBJ databases">
        <title>Gene expression during late stages of embryo sac development: a critical building block for successful pollen-pistil interactions.</title>
        <authorList>
            <person name="Liu Y."/>
            <person name="Joly V."/>
            <person name="Sabar M."/>
            <person name="Matton D.P."/>
        </authorList>
    </citation>
    <scope>NUCLEOTIDE SEQUENCE</scope>
</reference>
<accession>A0A0V0GLG5</accession>
<sequence length="69" mass="8126">MISANNKDNFLLDVTESERMKKALRISNNYEKRKRTNQFRLINKRGKASMNNKVHSHSHPIEDVNPECQ</sequence>
<proteinExistence type="predicted"/>
<protein>
    <submittedName>
        <fullName evidence="2">Putative ovule protein</fullName>
    </submittedName>
</protein>
<dbReference type="AlphaFoldDB" id="A0A0V0GLG5"/>
<feature type="region of interest" description="Disordered" evidence="1">
    <location>
        <begin position="35"/>
        <end position="69"/>
    </location>
</feature>
<evidence type="ECO:0000256" key="1">
    <source>
        <dbReference type="SAM" id="MobiDB-lite"/>
    </source>
</evidence>